<dbReference type="InterPro" id="IPR011712">
    <property type="entry name" value="Sig_transdc_His_kin_sub3_dim/P"/>
</dbReference>
<dbReference type="Proteomes" id="UP001501594">
    <property type="component" value="Unassembled WGS sequence"/>
</dbReference>
<evidence type="ECO:0000256" key="9">
    <source>
        <dbReference type="SAM" id="MobiDB-lite"/>
    </source>
</evidence>
<dbReference type="Gene3D" id="1.20.5.1930">
    <property type="match status" value="1"/>
</dbReference>
<name>A0ABP8E3L2_9MICO</name>
<evidence type="ECO:0000259" key="11">
    <source>
        <dbReference type="Pfam" id="PF07730"/>
    </source>
</evidence>
<feature type="transmembrane region" description="Helical" evidence="10">
    <location>
        <begin position="57"/>
        <end position="75"/>
    </location>
</feature>
<keyword evidence="10" id="KW-0812">Transmembrane</keyword>
<comment type="caution">
    <text evidence="12">The sequence shown here is derived from an EMBL/GenBank/DDBJ whole genome shotgun (WGS) entry which is preliminary data.</text>
</comment>
<dbReference type="GO" id="GO:0016301">
    <property type="term" value="F:kinase activity"/>
    <property type="evidence" value="ECO:0007669"/>
    <property type="project" value="UniProtKB-KW"/>
</dbReference>
<accession>A0ABP8E3L2</accession>
<keyword evidence="6 12" id="KW-0418">Kinase</keyword>
<dbReference type="CDD" id="cd16917">
    <property type="entry name" value="HATPase_UhpB-NarQ-NarX-like"/>
    <property type="match status" value="1"/>
</dbReference>
<evidence type="ECO:0000256" key="1">
    <source>
        <dbReference type="ARBA" id="ARBA00000085"/>
    </source>
</evidence>
<feature type="domain" description="Signal transduction histidine kinase subgroup 3 dimerisation and phosphoacceptor" evidence="11">
    <location>
        <begin position="252"/>
        <end position="315"/>
    </location>
</feature>
<dbReference type="InterPro" id="IPR036890">
    <property type="entry name" value="HATPase_C_sf"/>
</dbReference>
<evidence type="ECO:0000313" key="13">
    <source>
        <dbReference type="Proteomes" id="UP001501594"/>
    </source>
</evidence>
<feature type="transmembrane region" description="Helical" evidence="10">
    <location>
        <begin position="120"/>
        <end position="139"/>
    </location>
</feature>
<keyword evidence="7" id="KW-0067">ATP-binding</keyword>
<evidence type="ECO:0000256" key="4">
    <source>
        <dbReference type="ARBA" id="ARBA00022679"/>
    </source>
</evidence>
<evidence type="ECO:0000256" key="2">
    <source>
        <dbReference type="ARBA" id="ARBA00012438"/>
    </source>
</evidence>
<dbReference type="RefSeq" id="WP_344796580.1">
    <property type="nucleotide sequence ID" value="NZ_BAABAU010000003.1"/>
</dbReference>
<organism evidence="12 13">
    <name type="scientific">Frondihabitans peucedani</name>
    <dbReference type="NCBI Taxonomy" id="598626"/>
    <lineage>
        <taxon>Bacteria</taxon>
        <taxon>Bacillati</taxon>
        <taxon>Actinomycetota</taxon>
        <taxon>Actinomycetes</taxon>
        <taxon>Micrococcales</taxon>
        <taxon>Microbacteriaceae</taxon>
        <taxon>Frondihabitans</taxon>
    </lineage>
</organism>
<dbReference type="EMBL" id="BAABAU010000003">
    <property type="protein sequence ID" value="GAA4266842.1"/>
    <property type="molecule type" value="Genomic_DNA"/>
</dbReference>
<evidence type="ECO:0000313" key="12">
    <source>
        <dbReference type="EMBL" id="GAA4266842.1"/>
    </source>
</evidence>
<keyword evidence="13" id="KW-1185">Reference proteome</keyword>
<keyword evidence="5" id="KW-0547">Nucleotide-binding</keyword>
<keyword evidence="10" id="KW-0472">Membrane</keyword>
<dbReference type="InterPro" id="IPR050482">
    <property type="entry name" value="Sensor_HK_TwoCompSys"/>
</dbReference>
<evidence type="ECO:0000256" key="8">
    <source>
        <dbReference type="ARBA" id="ARBA00023012"/>
    </source>
</evidence>
<gene>
    <name evidence="12" type="ORF">GCM10022256_24540</name>
</gene>
<keyword evidence="3" id="KW-0597">Phosphoprotein</keyword>
<keyword evidence="4" id="KW-0808">Transferase</keyword>
<dbReference type="EC" id="2.7.13.3" evidence="2"/>
<feature type="region of interest" description="Disordered" evidence="9">
    <location>
        <begin position="430"/>
        <end position="488"/>
    </location>
</feature>
<evidence type="ECO:0000256" key="7">
    <source>
        <dbReference type="ARBA" id="ARBA00022840"/>
    </source>
</evidence>
<evidence type="ECO:0000256" key="6">
    <source>
        <dbReference type="ARBA" id="ARBA00022777"/>
    </source>
</evidence>
<evidence type="ECO:0000256" key="10">
    <source>
        <dbReference type="SAM" id="Phobius"/>
    </source>
</evidence>
<evidence type="ECO:0000256" key="5">
    <source>
        <dbReference type="ARBA" id="ARBA00022741"/>
    </source>
</evidence>
<evidence type="ECO:0000256" key="3">
    <source>
        <dbReference type="ARBA" id="ARBA00022553"/>
    </source>
</evidence>
<dbReference type="PANTHER" id="PTHR24421">
    <property type="entry name" value="NITRATE/NITRITE SENSOR PROTEIN NARX-RELATED"/>
    <property type="match status" value="1"/>
</dbReference>
<dbReference type="PANTHER" id="PTHR24421:SF10">
    <property type="entry name" value="NITRATE_NITRITE SENSOR PROTEIN NARQ"/>
    <property type="match status" value="1"/>
</dbReference>
<keyword evidence="8" id="KW-0902">Two-component regulatory system</keyword>
<dbReference type="SUPFAM" id="SSF55874">
    <property type="entry name" value="ATPase domain of HSP90 chaperone/DNA topoisomerase II/histidine kinase"/>
    <property type="match status" value="1"/>
</dbReference>
<dbReference type="Gene3D" id="3.30.565.10">
    <property type="entry name" value="Histidine kinase-like ATPase, C-terminal domain"/>
    <property type="match status" value="1"/>
</dbReference>
<keyword evidence="10" id="KW-1133">Transmembrane helix</keyword>
<dbReference type="Pfam" id="PF07730">
    <property type="entry name" value="HisKA_3"/>
    <property type="match status" value="1"/>
</dbReference>
<comment type="catalytic activity">
    <reaction evidence="1">
        <text>ATP + protein L-histidine = ADP + protein N-phospho-L-histidine.</text>
        <dbReference type="EC" id="2.7.13.3"/>
    </reaction>
</comment>
<protein>
    <recommendedName>
        <fullName evidence="2">histidine kinase</fullName>
        <ecNumber evidence="2">2.7.13.3</ecNumber>
    </recommendedName>
</protein>
<sequence length="488" mass="51351">MTTETSPMADEKRSLYGSLWRAFPRDVGYLALTGVLALVAGSLYGTAGSMVSGFGDALGSLVLFAILVLAALYLAKQFGRLEILRLGWAREPAPRPVVWRRLTATNRFVRLLEVAADPHYWLYLLYLAVVFPILGGFVVGLIGSVVFGGMAGIAVGIVLLVARADPGSDLWRALTQQPWFFDNLRLFGAVSVVLGLALLALLPLLTRGGVKLMGAVARPLLGGFRSEQLQAEVAGLEVSRSAAVSAEGTALRRLERDIHDGPQQRLIRIQMDLAAASRAVDTDVVRGKALIEEAIQQSRDALEELRALSRGFAPPLLLDRGLAAALDAVVDRSTVATRFTDELPEGVRIPVEIERNAYFIAAELLTNVAKHSGAGRAELILSAPVLGGSRELVVVVTDDGAGGATVSDGHGLAGIEQRLTGLGGTLELRSPAGGPTHVAVRIPVTPPAGEGGAEGEPDGERDPAEVPEADAVPETAPEAAAPTRDSAS</sequence>
<feature type="transmembrane region" description="Helical" evidence="10">
    <location>
        <begin position="146"/>
        <end position="164"/>
    </location>
</feature>
<proteinExistence type="predicted"/>
<feature type="compositionally biased region" description="Low complexity" evidence="9">
    <location>
        <begin position="469"/>
        <end position="488"/>
    </location>
</feature>
<reference evidence="13" key="1">
    <citation type="journal article" date="2019" name="Int. J. Syst. Evol. Microbiol.">
        <title>The Global Catalogue of Microorganisms (GCM) 10K type strain sequencing project: providing services to taxonomists for standard genome sequencing and annotation.</title>
        <authorList>
            <consortium name="The Broad Institute Genomics Platform"/>
            <consortium name="The Broad Institute Genome Sequencing Center for Infectious Disease"/>
            <person name="Wu L."/>
            <person name="Ma J."/>
        </authorList>
    </citation>
    <scope>NUCLEOTIDE SEQUENCE [LARGE SCALE GENOMIC DNA]</scope>
    <source>
        <strain evidence="13">JCM 17442</strain>
    </source>
</reference>
<feature type="transmembrane region" description="Helical" evidence="10">
    <location>
        <begin position="27"/>
        <end position="45"/>
    </location>
</feature>
<feature type="transmembrane region" description="Helical" evidence="10">
    <location>
        <begin position="184"/>
        <end position="205"/>
    </location>
</feature>